<keyword evidence="4" id="KW-1185">Reference proteome</keyword>
<dbReference type="OrthoDB" id="9801997at2"/>
<dbReference type="Gene3D" id="1.20.1290.10">
    <property type="entry name" value="AhpD-like"/>
    <property type="match status" value="1"/>
</dbReference>
<name>A0A2U8PN99_9BRAD</name>
<evidence type="ECO:0000256" key="1">
    <source>
        <dbReference type="SAM" id="MobiDB-lite"/>
    </source>
</evidence>
<dbReference type="Pfam" id="PF02627">
    <property type="entry name" value="CMD"/>
    <property type="match status" value="1"/>
</dbReference>
<feature type="domain" description="Carboxymuconolactone decarboxylase-like" evidence="2">
    <location>
        <begin position="40"/>
        <end position="102"/>
    </location>
</feature>
<reference evidence="3 4" key="2">
    <citation type="journal article" date="2019" name="Int. J. Syst. Evol. Microbiol.">
        <title>Description and complete genome sequence of Bradyrhizobium amphicarpaeae sp. nov., harbouring photosystem and nitrogen-fixation genes.</title>
        <authorList>
            <person name="Bromfield E.S.P."/>
            <person name="Cloutier S."/>
            <person name="Nguyen H.D.T."/>
        </authorList>
    </citation>
    <scope>NUCLEOTIDE SEQUENCE [LARGE SCALE GENOMIC DNA]</scope>
    <source>
        <strain evidence="3 4">39S1MB</strain>
    </source>
</reference>
<dbReference type="InterPro" id="IPR004675">
    <property type="entry name" value="AhpD_core"/>
</dbReference>
<evidence type="ECO:0000313" key="3">
    <source>
        <dbReference type="EMBL" id="AWL99213.1"/>
    </source>
</evidence>
<protein>
    <submittedName>
        <fullName evidence="3">Carboxymuconolactone decarboxylase family protein</fullName>
    </submittedName>
</protein>
<accession>A0A2U8PN99</accession>
<evidence type="ECO:0000313" key="4">
    <source>
        <dbReference type="Proteomes" id="UP000215884"/>
    </source>
</evidence>
<proteinExistence type="predicted"/>
<organism evidence="3 4">
    <name type="scientific">Bradyrhizobium amphicarpaeae</name>
    <dbReference type="NCBI Taxonomy" id="1404768"/>
    <lineage>
        <taxon>Bacteria</taxon>
        <taxon>Pseudomonadati</taxon>
        <taxon>Pseudomonadota</taxon>
        <taxon>Alphaproteobacteria</taxon>
        <taxon>Hyphomicrobiales</taxon>
        <taxon>Nitrobacteraceae</taxon>
        <taxon>Bradyrhizobium</taxon>
    </lineage>
</organism>
<dbReference type="NCBIfam" id="TIGR00778">
    <property type="entry name" value="ahpD_dom"/>
    <property type="match status" value="1"/>
</dbReference>
<reference evidence="3 4" key="1">
    <citation type="journal article" date="2017" name="Syst. Appl. Microbiol.">
        <title>Soybeans inoculated with root zone soils of Canadian native legumes harbour diverse and novel Bradyrhizobium spp. that possess agricultural potential.</title>
        <authorList>
            <person name="Bromfield E.S.P."/>
            <person name="Cloutier S."/>
            <person name="Tambong J.T."/>
            <person name="Tran Thi T.V."/>
        </authorList>
    </citation>
    <scope>NUCLEOTIDE SEQUENCE [LARGE SCALE GENOMIC DNA]</scope>
    <source>
        <strain evidence="3 4">39S1MB</strain>
    </source>
</reference>
<gene>
    <name evidence="3" type="ORF">CIT40_03735</name>
</gene>
<evidence type="ECO:0000259" key="2">
    <source>
        <dbReference type="Pfam" id="PF02627"/>
    </source>
</evidence>
<dbReference type="GO" id="GO:0051920">
    <property type="term" value="F:peroxiredoxin activity"/>
    <property type="evidence" value="ECO:0007669"/>
    <property type="project" value="InterPro"/>
</dbReference>
<dbReference type="KEGG" id="brq:CIT40_03735"/>
<dbReference type="InterPro" id="IPR003779">
    <property type="entry name" value="CMD-like"/>
</dbReference>
<dbReference type="RefSeq" id="WP_094894819.1">
    <property type="nucleotide sequence ID" value="NZ_CP029426.2"/>
</dbReference>
<dbReference type="AlphaFoldDB" id="A0A2U8PN99"/>
<dbReference type="PANTHER" id="PTHR34846:SF10">
    <property type="entry name" value="CYTOPLASMIC PROTEIN"/>
    <property type="match status" value="1"/>
</dbReference>
<dbReference type="SUPFAM" id="SSF69118">
    <property type="entry name" value="AhpD-like"/>
    <property type="match status" value="1"/>
</dbReference>
<dbReference type="PANTHER" id="PTHR34846">
    <property type="entry name" value="4-CARBOXYMUCONOLACTONE DECARBOXYLASE FAMILY PROTEIN (AFU_ORTHOLOGUE AFUA_6G11590)"/>
    <property type="match status" value="1"/>
</dbReference>
<feature type="region of interest" description="Disordered" evidence="1">
    <location>
        <begin position="188"/>
        <end position="208"/>
    </location>
</feature>
<dbReference type="EMBL" id="CP029426">
    <property type="protein sequence ID" value="AWL99213.1"/>
    <property type="molecule type" value="Genomic_DNA"/>
</dbReference>
<dbReference type="InterPro" id="IPR029032">
    <property type="entry name" value="AhpD-like"/>
</dbReference>
<dbReference type="Proteomes" id="UP000215884">
    <property type="component" value="Chromosome"/>
</dbReference>
<sequence>MPRVTPLPSSALAPEIAEVYDRFVSYGPFRDQAAVLAHVPPALDHLCRMLMELKARRGVTWRYIELAIVVVSQLNACNYCVASHSPVLAVEGLPADAIAALPSTDHPAFDEVDRLVVEYATLVTQNAGRIRDNVFDRLRRHFSEAEIVELTLRIALAGFYNRFNDALQIDDGSAADRLAAFLAPLEPQDTQPILPPHISSTDDNGDLR</sequence>